<evidence type="ECO:0000256" key="9">
    <source>
        <dbReference type="ARBA" id="ARBA00030592"/>
    </source>
</evidence>
<dbReference type="InterPro" id="IPR018109">
    <property type="entry name" value="Folylpolyglutamate_synth_CS"/>
</dbReference>
<evidence type="ECO:0000256" key="8">
    <source>
        <dbReference type="ARBA" id="ARBA00022842"/>
    </source>
</evidence>
<evidence type="ECO:0000259" key="13">
    <source>
        <dbReference type="Pfam" id="PF08245"/>
    </source>
</evidence>
<evidence type="ECO:0000256" key="1">
    <source>
        <dbReference type="ARBA" id="ARBA00001946"/>
    </source>
</evidence>
<dbReference type="AlphaFoldDB" id="A0A839K2L0"/>
<dbReference type="NCBIfam" id="TIGR01499">
    <property type="entry name" value="folC"/>
    <property type="match status" value="1"/>
</dbReference>
<dbReference type="InterPro" id="IPR036615">
    <property type="entry name" value="Mur_ligase_C_dom_sf"/>
</dbReference>
<comment type="cofactor">
    <cofactor evidence="1">
        <name>Mg(2+)</name>
        <dbReference type="ChEBI" id="CHEBI:18420"/>
    </cofactor>
</comment>
<keyword evidence="8" id="KW-0460">Magnesium</keyword>
<organism evidence="14 15">
    <name type="scientific">Variimorphobacter saccharofermentans</name>
    <dbReference type="NCBI Taxonomy" id="2755051"/>
    <lineage>
        <taxon>Bacteria</taxon>
        <taxon>Bacillati</taxon>
        <taxon>Bacillota</taxon>
        <taxon>Clostridia</taxon>
        <taxon>Lachnospirales</taxon>
        <taxon>Lachnospiraceae</taxon>
        <taxon>Variimorphobacter</taxon>
    </lineage>
</organism>
<protein>
    <recommendedName>
        <fullName evidence="3">tetrahydrofolate synthase</fullName>
        <ecNumber evidence="3">6.3.2.17</ecNumber>
    </recommendedName>
    <alternativeName>
        <fullName evidence="9">Tetrahydrofolylpolyglutamate synthase</fullName>
    </alternativeName>
</protein>
<evidence type="ECO:0000313" key="15">
    <source>
        <dbReference type="Proteomes" id="UP000574276"/>
    </source>
</evidence>
<dbReference type="SUPFAM" id="SSF53623">
    <property type="entry name" value="MurD-like peptide ligases, catalytic domain"/>
    <property type="match status" value="1"/>
</dbReference>
<evidence type="ECO:0000313" key="14">
    <source>
        <dbReference type="EMBL" id="MBB2183628.1"/>
    </source>
</evidence>
<feature type="domain" description="Mur ligase central" evidence="13">
    <location>
        <begin position="137"/>
        <end position="287"/>
    </location>
</feature>
<accession>A0A839K2L0</accession>
<dbReference type="PIRSF" id="PIRSF001563">
    <property type="entry name" value="Folylpolyglu_synth"/>
    <property type="match status" value="1"/>
</dbReference>
<evidence type="ECO:0000256" key="6">
    <source>
        <dbReference type="ARBA" id="ARBA00022741"/>
    </source>
</evidence>
<sequence>MTYQEAMEFIKASNQYGSVLGLESITELLNRLNNPQDNLRIVHVAGTNGKGSTSAFITNILAAEGYKVGRYSSPAVFSYREQIQIITSKDQQYDKNITSLKNTVTEITINDITEEGISDAITEIEPLCRKMVEDGLSHPTSFEIETAMAFLYFVKQKVDFAVVEVGLGGRLDATNVIRHPICSVITSISMDHMQFLGNTIEKITEEKAGIIKPGVPVVTNNNRVEVLSVLEKVCASRESQLSLTLQEELCDIHYSPEETTFLYHGKNYRIRLLGNYQTSNAILAIQTAEILRRNGVPVSDMAIREGLFHTKWKGRFEIIAKKPYIILDGAHNEDAALQLRNALQTYFPDKKFIFIIGVLADKEYRKILQIMLPLAKIIITVTPMNQRALPSSKLAIESKAYGAERIFDADAVDHAAQLALQEAKADDVILAFGSLSYLGELQEAIVSSSSPFLRPDQVD</sequence>
<feature type="domain" description="Mur ligase C-terminal" evidence="12">
    <location>
        <begin position="314"/>
        <end position="434"/>
    </location>
</feature>
<evidence type="ECO:0000256" key="3">
    <source>
        <dbReference type="ARBA" id="ARBA00013025"/>
    </source>
</evidence>
<dbReference type="PROSITE" id="PS01011">
    <property type="entry name" value="FOLYLPOLYGLU_SYNT_1"/>
    <property type="match status" value="1"/>
</dbReference>
<dbReference type="GO" id="GO:0046872">
    <property type="term" value="F:metal ion binding"/>
    <property type="evidence" value="ECO:0007669"/>
    <property type="project" value="UniProtKB-KW"/>
</dbReference>
<dbReference type="InterPro" id="IPR013221">
    <property type="entry name" value="Mur_ligase_cen"/>
</dbReference>
<dbReference type="GO" id="GO:0005524">
    <property type="term" value="F:ATP binding"/>
    <property type="evidence" value="ECO:0007669"/>
    <property type="project" value="UniProtKB-KW"/>
</dbReference>
<dbReference type="PANTHER" id="PTHR11136">
    <property type="entry name" value="FOLYLPOLYGLUTAMATE SYNTHASE-RELATED"/>
    <property type="match status" value="1"/>
</dbReference>
<evidence type="ECO:0000259" key="12">
    <source>
        <dbReference type="Pfam" id="PF02875"/>
    </source>
</evidence>
<dbReference type="GO" id="GO:0004326">
    <property type="term" value="F:tetrahydrofolylpolyglutamate synthase activity"/>
    <property type="evidence" value="ECO:0007669"/>
    <property type="project" value="UniProtKB-EC"/>
</dbReference>
<gene>
    <name evidence="14" type="ORF">H0486_12165</name>
</gene>
<keyword evidence="6 11" id="KW-0547">Nucleotide-binding</keyword>
<dbReference type="Gene3D" id="3.40.1190.10">
    <property type="entry name" value="Mur-like, catalytic domain"/>
    <property type="match status" value="1"/>
</dbReference>
<dbReference type="EMBL" id="JACEGA010000001">
    <property type="protein sequence ID" value="MBB2183628.1"/>
    <property type="molecule type" value="Genomic_DNA"/>
</dbReference>
<evidence type="ECO:0000256" key="11">
    <source>
        <dbReference type="PIRNR" id="PIRNR001563"/>
    </source>
</evidence>
<dbReference type="InterPro" id="IPR004101">
    <property type="entry name" value="Mur_ligase_C"/>
</dbReference>
<comment type="similarity">
    <text evidence="2 11">Belongs to the folylpolyglutamate synthase family.</text>
</comment>
<comment type="caution">
    <text evidence="14">The sequence shown here is derived from an EMBL/GenBank/DDBJ whole genome shotgun (WGS) entry which is preliminary data.</text>
</comment>
<keyword evidence="15" id="KW-1185">Reference proteome</keyword>
<dbReference type="GO" id="GO:0008841">
    <property type="term" value="F:dihydrofolate synthase activity"/>
    <property type="evidence" value="ECO:0007669"/>
    <property type="project" value="TreeGrafter"/>
</dbReference>
<dbReference type="SUPFAM" id="SSF53244">
    <property type="entry name" value="MurD-like peptide ligases, peptide-binding domain"/>
    <property type="match status" value="1"/>
</dbReference>
<dbReference type="InterPro" id="IPR001645">
    <property type="entry name" value="Folylpolyglutamate_synth"/>
</dbReference>
<evidence type="ECO:0000256" key="2">
    <source>
        <dbReference type="ARBA" id="ARBA00008276"/>
    </source>
</evidence>
<keyword evidence="4 11" id="KW-0436">Ligase</keyword>
<dbReference type="RefSeq" id="WP_228353260.1">
    <property type="nucleotide sequence ID" value="NZ_JACEGA010000001.1"/>
</dbReference>
<comment type="catalytic activity">
    <reaction evidence="10">
        <text>(6S)-5,6,7,8-tetrahydrofolyl-(gamma-L-Glu)(n) + L-glutamate + ATP = (6S)-5,6,7,8-tetrahydrofolyl-(gamma-L-Glu)(n+1) + ADP + phosphate + H(+)</text>
        <dbReference type="Rhea" id="RHEA:10580"/>
        <dbReference type="Rhea" id="RHEA-COMP:14738"/>
        <dbReference type="Rhea" id="RHEA-COMP:14740"/>
        <dbReference type="ChEBI" id="CHEBI:15378"/>
        <dbReference type="ChEBI" id="CHEBI:29985"/>
        <dbReference type="ChEBI" id="CHEBI:30616"/>
        <dbReference type="ChEBI" id="CHEBI:43474"/>
        <dbReference type="ChEBI" id="CHEBI:141005"/>
        <dbReference type="ChEBI" id="CHEBI:456216"/>
        <dbReference type="EC" id="6.3.2.17"/>
    </reaction>
</comment>
<dbReference type="PANTHER" id="PTHR11136:SF0">
    <property type="entry name" value="DIHYDROFOLATE SYNTHETASE-RELATED"/>
    <property type="match status" value="1"/>
</dbReference>
<keyword evidence="5" id="KW-0479">Metal-binding</keyword>
<dbReference type="Gene3D" id="3.90.190.20">
    <property type="entry name" value="Mur ligase, C-terminal domain"/>
    <property type="match status" value="1"/>
</dbReference>
<dbReference type="PROSITE" id="PS01012">
    <property type="entry name" value="FOLYLPOLYGLU_SYNT_2"/>
    <property type="match status" value="1"/>
</dbReference>
<dbReference type="Pfam" id="PF08245">
    <property type="entry name" value="Mur_ligase_M"/>
    <property type="match status" value="1"/>
</dbReference>
<dbReference type="FunFam" id="3.40.1190.10:FF:000011">
    <property type="entry name" value="Folylpolyglutamate synthase/dihydrofolate synthase"/>
    <property type="match status" value="1"/>
</dbReference>
<evidence type="ECO:0000256" key="4">
    <source>
        <dbReference type="ARBA" id="ARBA00022598"/>
    </source>
</evidence>
<dbReference type="EC" id="6.3.2.17" evidence="3"/>
<dbReference type="Pfam" id="PF02875">
    <property type="entry name" value="Mur_ligase_C"/>
    <property type="match status" value="1"/>
</dbReference>
<proteinExistence type="inferred from homology"/>
<keyword evidence="7 11" id="KW-0067">ATP-binding</keyword>
<name>A0A839K2L0_9FIRM</name>
<evidence type="ECO:0000256" key="5">
    <source>
        <dbReference type="ARBA" id="ARBA00022723"/>
    </source>
</evidence>
<evidence type="ECO:0000256" key="7">
    <source>
        <dbReference type="ARBA" id="ARBA00022840"/>
    </source>
</evidence>
<dbReference type="InterPro" id="IPR036565">
    <property type="entry name" value="Mur-like_cat_sf"/>
</dbReference>
<dbReference type="Proteomes" id="UP000574276">
    <property type="component" value="Unassembled WGS sequence"/>
</dbReference>
<reference evidence="14 15" key="1">
    <citation type="submission" date="2020-07" db="EMBL/GenBank/DDBJ databases">
        <title>Characterization and genome sequencing of isolate MD1, a novel member within the family Lachnospiraceae.</title>
        <authorList>
            <person name="Rettenmaier R."/>
            <person name="Di Bello L."/>
            <person name="Zinser C."/>
            <person name="Scheitz K."/>
            <person name="Liebl W."/>
            <person name="Zverlov V."/>
        </authorList>
    </citation>
    <scope>NUCLEOTIDE SEQUENCE [LARGE SCALE GENOMIC DNA]</scope>
    <source>
        <strain evidence="14 15">MD1</strain>
    </source>
</reference>
<evidence type="ECO:0000256" key="10">
    <source>
        <dbReference type="ARBA" id="ARBA00047493"/>
    </source>
</evidence>
<dbReference type="GO" id="GO:0005737">
    <property type="term" value="C:cytoplasm"/>
    <property type="evidence" value="ECO:0007669"/>
    <property type="project" value="TreeGrafter"/>
</dbReference>